<keyword evidence="3" id="KW-1185">Reference proteome</keyword>
<sequence length="184" mass="20612">MGPASKSSADSSSPPEKFSPPTPPLLRLLWKIHPIDPAHSAARQLFFPEEREEKRRRRRNLQIFGNLTSLTMAPASKSSADLLLNPAKFSPPTPPLLRLLWKIYPIDPAHSAAKQLFFPEEREEKRRRRRGLQIFGNLTSLTLGPASKSSADSSSPPEKFSPPTPPLLRLLWKIHPIVSCALSR</sequence>
<feature type="compositionally biased region" description="Low complexity" evidence="1">
    <location>
        <begin position="145"/>
        <end position="158"/>
    </location>
</feature>
<dbReference type="AlphaFoldDB" id="A0A1H9JPV1"/>
<feature type="compositionally biased region" description="Low complexity" evidence="1">
    <location>
        <begin position="1"/>
        <end position="16"/>
    </location>
</feature>
<accession>A0A1H9JPV1</accession>
<evidence type="ECO:0000313" key="3">
    <source>
        <dbReference type="Proteomes" id="UP000199021"/>
    </source>
</evidence>
<dbReference type="Proteomes" id="UP000199021">
    <property type="component" value="Unassembled WGS sequence"/>
</dbReference>
<evidence type="ECO:0000313" key="2">
    <source>
        <dbReference type="EMBL" id="SEQ88837.1"/>
    </source>
</evidence>
<feature type="region of interest" description="Disordered" evidence="1">
    <location>
        <begin position="141"/>
        <end position="164"/>
    </location>
</feature>
<gene>
    <name evidence="2" type="ORF">SAMN05444359_11816</name>
</gene>
<dbReference type="InParanoid" id="A0A1H9JPV1"/>
<dbReference type="EMBL" id="FOFB01000018">
    <property type="protein sequence ID" value="SEQ88837.1"/>
    <property type="molecule type" value="Genomic_DNA"/>
</dbReference>
<protein>
    <submittedName>
        <fullName evidence="2">Uncharacterized protein</fullName>
    </submittedName>
</protein>
<name>A0A1H9JPV1_9BACT</name>
<evidence type="ECO:0000256" key="1">
    <source>
        <dbReference type="SAM" id="MobiDB-lite"/>
    </source>
</evidence>
<organism evidence="2 3">
    <name type="scientific">Neolewinella agarilytica</name>
    <dbReference type="NCBI Taxonomy" id="478744"/>
    <lineage>
        <taxon>Bacteria</taxon>
        <taxon>Pseudomonadati</taxon>
        <taxon>Bacteroidota</taxon>
        <taxon>Saprospiria</taxon>
        <taxon>Saprospirales</taxon>
        <taxon>Lewinellaceae</taxon>
        <taxon>Neolewinella</taxon>
    </lineage>
</organism>
<proteinExistence type="predicted"/>
<reference evidence="3" key="1">
    <citation type="submission" date="2016-10" db="EMBL/GenBank/DDBJ databases">
        <authorList>
            <person name="Varghese N."/>
            <person name="Submissions S."/>
        </authorList>
    </citation>
    <scope>NUCLEOTIDE SEQUENCE [LARGE SCALE GENOMIC DNA]</scope>
    <source>
        <strain evidence="3">DSM 24740</strain>
    </source>
</reference>
<feature type="region of interest" description="Disordered" evidence="1">
    <location>
        <begin position="1"/>
        <end position="22"/>
    </location>
</feature>